<reference evidence="2" key="1">
    <citation type="submission" date="2023-01" db="EMBL/GenBank/DDBJ databases">
        <title>Exophiala dermititidis isolated from Cystic Fibrosis Patient.</title>
        <authorList>
            <person name="Kurbessoian T."/>
            <person name="Crocker A."/>
            <person name="Murante D."/>
            <person name="Hogan D.A."/>
            <person name="Stajich J.E."/>
        </authorList>
    </citation>
    <scope>NUCLEOTIDE SEQUENCE</scope>
    <source>
        <strain evidence="2">Ex8</strain>
    </source>
</reference>
<feature type="compositionally biased region" description="Polar residues" evidence="1">
    <location>
        <begin position="455"/>
        <end position="469"/>
    </location>
</feature>
<dbReference type="EMBL" id="JAJGCB010000013">
    <property type="protein sequence ID" value="KAJ8989559.1"/>
    <property type="molecule type" value="Genomic_DNA"/>
</dbReference>
<feature type="compositionally biased region" description="Polar residues" evidence="1">
    <location>
        <begin position="160"/>
        <end position="176"/>
    </location>
</feature>
<organism evidence="2 3">
    <name type="scientific">Exophiala dermatitidis</name>
    <name type="common">Black yeast-like fungus</name>
    <name type="synonym">Wangiella dermatitidis</name>
    <dbReference type="NCBI Taxonomy" id="5970"/>
    <lineage>
        <taxon>Eukaryota</taxon>
        <taxon>Fungi</taxon>
        <taxon>Dikarya</taxon>
        <taxon>Ascomycota</taxon>
        <taxon>Pezizomycotina</taxon>
        <taxon>Eurotiomycetes</taxon>
        <taxon>Chaetothyriomycetidae</taxon>
        <taxon>Chaetothyriales</taxon>
        <taxon>Herpotrichiellaceae</taxon>
        <taxon>Exophiala</taxon>
    </lineage>
</organism>
<dbReference type="Proteomes" id="UP001161757">
    <property type="component" value="Unassembled WGS sequence"/>
</dbReference>
<feature type="compositionally biased region" description="Low complexity" evidence="1">
    <location>
        <begin position="612"/>
        <end position="625"/>
    </location>
</feature>
<feature type="region of interest" description="Disordered" evidence="1">
    <location>
        <begin position="732"/>
        <end position="778"/>
    </location>
</feature>
<feature type="compositionally biased region" description="Basic and acidic residues" evidence="1">
    <location>
        <begin position="439"/>
        <end position="451"/>
    </location>
</feature>
<feature type="compositionally biased region" description="Basic and acidic residues" evidence="1">
    <location>
        <begin position="357"/>
        <end position="376"/>
    </location>
</feature>
<feature type="region of interest" description="Disordered" evidence="1">
    <location>
        <begin position="287"/>
        <end position="594"/>
    </location>
</feature>
<feature type="compositionally biased region" description="Basic and acidic residues" evidence="1">
    <location>
        <begin position="732"/>
        <end position="759"/>
    </location>
</feature>
<evidence type="ECO:0000313" key="3">
    <source>
        <dbReference type="Proteomes" id="UP001161757"/>
    </source>
</evidence>
<protein>
    <submittedName>
        <fullName evidence="2">Uncharacterized protein</fullName>
    </submittedName>
</protein>
<feature type="region of interest" description="Disordered" evidence="1">
    <location>
        <begin position="607"/>
        <end position="627"/>
    </location>
</feature>
<name>A0AAN6ERR4_EXODE</name>
<evidence type="ECO:0000313" key="2">
    <source>
        <dbReference type="EMBL" id="KAJ8989559.1"/>
    </source>
</evidence>
<feature type="compositionally biased region" description="Low complexity" evidence="1">
    <location>
        <begin position="477"/>
        <end position="487"/>
    </location>
</feature>
<feature type="region of interest" description="Disordered" evidence="1">
    <location>
        <begin position="197"/>
        <end position="218"/>
    </location>
</feature>
<feature type="region of interest" description="Disordered" evidence="1">
    <location>
        <begin position="1"/>
        <end position="182"/>
    </location>
</feature>
<proteinExistence type="predicted"/>
<comment type="caution">
    <text evidence="2">The sequence shown here is derived from an EMBL/GenBank/DDBJ whole genome shotgun (WGS) entry which is preliminary data.</text>
</comment>
<feature type="compositionally biased region" description="Low complexity" evidence="1">
    <location>
        <begin position="309"/>
        <end position="323"/>
    </location>
</feature>
<feature type="compositionally biased region" description="Basic and acidic residues" evidence="1">
    <location>
        <begin position="403"/>
        <end position="432"/>
    </location>
</feature>
<feature type="compositionally biased region" description="Basic and acidic residues" evidence="1">
    <location>
        <begin position="118"/>
        <end position="146"/>
    </location>
</feature>
<evidence type="ECO:0000256" key="1">
    <source>
        <dbReference type="SAM" id="MobiDB-lite"/>
    </source>
</evidence>
<accession>A0AAN6ERR4</accession>
<feature type="compositionally biased region" description="Low complexity" evidence="1">
    <location>
        <begin position="497"/>
        <end position="510"/>
    </location>
</feature>
<dbReference type="AlphaFoldDB" id="A0AAN6ERR4"/>
<sequence>MASVFEGFMSSRRRASRARSASEKKLHSRWGDAAITAPNGGWSQRQADEDDARPSVHGSPDSQKTLVNGSPDPGEYESDKATAHTAGLPNPAASQKERSALVITIPLPWSRKTHRRSLSADHLRDKDDDNGESVRRVVKEERRRPDTAQIDNEEEPSWPLRSTPSTSRYHLPTGSSLYEGPRTPFVRVAFPDKDVVPPRLPQLQTGVPPAKSQPASGVSVLTPVNETFDGRSESNNATPIWMTPIAQIAASGISVVHDDEEFNPTTSAGAAATSRLDFYHLPKTPRDFPPSLLASPIDSSGSDVDRISAQRNPRSPSRPQSRGPGIGELAYQRNSSRSADERRSASRGGAPTATRRYRSESREQQSGRGSDSRAESVESAGRRAISRDRVGPRAGNSTTISREVPRDPATRSRPADWQESLERPAIPRKESSYHGSRNASREPDGRSRSFLESDASGTVANRPEASSLSGRYDPAVTPGFGSPSGSPSGSGGKSGRRAAATSSKPSSGRHTTSRRRSPSPEKIRITRRAHSREAYSTSNHHRLQRASSPPGSRLQGRTAPGALTPRRLSDDSASGSGRRTVSVDPVRRPTVGPRDDIVIHWASTRPLAARNSSASSPNSSSGSSSFIDDAVDVNVDHHHTPIGPADNDDISTDIDSEAEVHVGADEGYFQSRKGWHGAAGMKGAESKGFYGDVAQDYRAIARDVEADKPQVGYDRPPLSAGISIVSMVVNKKDRAKDRHRTMDAPREKEKTAEKEREKVPAVFYGGPDLVPSHEELWG</sequence>
<gene>
    <name evidence="2" type="ORF">HRR80_006286</name>
</gene>